<feature type="transmembrane region" description="Helical" evidence="2">
    <location>
        <begin position="985"/>
        <end position="1006"/>
    </location>
</feature>
<feature type="compositionally biased region" description="Basic and acidic residues" evidence="1">
    <location>
        <begin position="1"/>
        <end position="10"/>
    </location>
</feature>
<feature type="compositionally biased region" description="Polar residues" evidence="1">
    <location>
        <begin position="835"/>
        <end position="845"/>
    </location>
</feature>
<evidence type="ECO:0000256" key="2">
    <source>
        <dbReference type="SAM" id="Phobius"/>
    </source>
</evidence>
<feature type="region of interest" description="Disordered" evidence="1">
    <location>
        <begin position="204"/>
        <end position="236"/>
    </location>
</feature>
<feature type="compositionally biased region" description="Polar residues" evidence="1">
    <location>
        <begin position="18"/>
        <end position="28"/>
    </location>
</feature>
<sequence length="1013" mass="111383">MATNQTREEGDFFPSSPDLPNTPATEQTLAGPKRSITPRGPLFPNLGEAHRNITSRLASSNPFYNPAGDNHSSTDIPLQDISSPTSTEKHDSLSTRGPSCAHASGFVSPHPSRSTAGRSLTDRQSIAKLPGKLSTTHDETAASQNDDGHRVAGQQPPHPDSTSTVSRIVDQYAGKGDRMSSGLANSEPTYIFRPPKTQATGICYKFPDQENHGPSNSDTRVRHESNPPSQLQGLEDRTVLTNDAGSAGFRDPSAYKDEWSSAAGVSQGHLSTLVQPSPSPRISTFGSSDKLDLDWLKYVETCGDVEGSRKPLKCLMPPPLRIPSNRDNKKYGHPRENPFSNEADCSVGSGLGGTSTESNDDPFKYDNDHYRRVRQLGKEREVSLVLKRMSHSRTCVEPSNGALDVSPQKPIEPGDFVQNKHEEKGRSSLRFGRHEGSFFDPVAFSALQGDAPEDQDTNVKVVINKSCESGTQEVNNINGRQFGLSIDREDHGWERRPHDHATDGDWITEATSEADFDSLPGNGQFTQGIKATGSSIADYSDDGYATPFSKFGSRNQIVRQHPEESKSYEVSDVRDPKQDRFALQSHTSRVTGYGQSPSHMAPGAIVSQTSVFNPFRRDYKRANASSYFTYKADRYARARYEFRDSTSTYGPAGDYDEAGFRPQAKITSISTASSDSAQLLNHNAALFTDLADDGSNNVSTQTQKHKRGHSRQPALLSIPPGSYYERSSVTDNEQGELTQPYAITCIEGPPSGSSKFSFKLLDLSEAQEIQKVRRASEDTSQTDSIGHWPRSCSISSGHPVVAPLSRPSAAYMRRDSHIRKGSRLSSTFTPPPWQTPTADSASATRECTPLDASASRLLTLPGDNQAKTPTASKKGWSRQEDDKISRDHRSGFFPADKRIHVKASDHTLKSIRNRDNATARAAEDHYVSTKAKSRRRIFFYVMLCLSILPFFALLVLSGNFDASLTWLTHGEVHRLTKKQRKVIKVFFVVKCIIYASMVAAIIAYYVTASKAHH</sequence>
<reference evidence="3 4" key="1">
    <citation type="journal article" date="2024" name="J. Plant Pathol.">
        <title>Sequence and assembly of the genome of Seiridium unicorne, isolate CBS 538.82, causal agent of cypress canker disease.</title>
        <authorList>
            <person name="Scali E."/>
            <person name="Rocca G.D."/>
            <person name="Danti R."/>
            <person name="Garbelotto M."/>
            <person name="Barberini S."/>
            <person name="Baroncelli R."/>
            <person name="Emiliani G."/>
        </authorList>
    </citation>
    <scope>NUCLEOTIDE SEQUENCE [LARGE SCALE GENOMIC DNA]</scope>
    <source>
        <strain evidence="3 4">BM-138-508</strain>
    </source>
</reference>
<keyword evidence="4" id="KW-1185">Reference proteome</keyword>
<organism evidence="3 4">
    <name type="scientific">Seiridium unicorne</name>
    <dbReference type="NCBI Taxonomy" id="138068"/>
    <lineage>
        <taxon>Eukaryota</taxon>
        <taxon>Fungi</taxon>
        <taxon>Dikarya</taxon>
        <taxon>Ascomycota</taxon>
        <taxon>Pezizomycotina</taxon>
        <taxon>Sordariomycetes</taxon>
        <taxon>Xylariomycetidae</taxon>
        <taxon>Amphisphaeriales</taxon>
        <taxon>Sporocadaceae</taxon>
        <taxon>Seiridium</taxon>
    </lineage>
</organism>
<gene>
    <name evidence="3" type="ORF">SUNI508_03127</name>
</gene>
<evidence type="ECO:0000256" key="1">
    <source>
        <dbReference type="SAM" id="MobiDB-lite"/>
    </source>
</evidence>
<keyword evidence="2" id="KW-1133">Transmembrane helix</keyword>
<name>A0ABR2VG64_9PEZI</name>
<accession>A0ABR2VG64</accession>
<feature type="compositionally biased region" description="Polar residues" evidence="1">
    <location>
        <begin position="111"/>
        <end position="124"/>
    </location>
</feature>
<evidence type="ECO:0000313" key="4">
    <source>
        <dbReference type="Proteomes" id="UP001408356"/>
    </source>
</evidence>
<proteinExistence type="predicted"/>
<feature type="region of interest" description="Disordered" evidence="1">
    <location>
        <begin position="175"/>
        <end position="194"/>
    </location>
</feature>
<feature type="compositionally biased region" description="Basic and acidic residues" evidence="1">
    <location>
        <begin position="135"/>
        <end position="150"/>
    </location>
</feature>
<feature type="region of interest" description="Disordered" evidence="1">
    <location>
        <begin position="690"/>
        <end position="732"/>
    </location>
</feature>
<feature type="region of interest" description="Disordered" evidence="1">
    <location>
        <begin position="820"/>
        <end position="845"/>
    </location>
</feature>
<dbReference type="EMBL" id="JARVKF010000013">
    <property type="protein sequence ID" value="KAK9425766.1"/>
    <property type="molecule type" value="Genomic_DNA"/>
</dbReference>
<protein>
    <submittedName>
        <fullName evidence="3">Uncharacterized protein</fullName>
    </submittedName>
</protein>
<feature type="compositionally biased region" description="Polar residues" evidence="1">
    <location>
        <begin position="52"/>
        <end position="63"/>
    </location>
</feature>
<feature type="region of interest" description="Disordered" evidence="1">
    <location>
        <begin position="1"/>
        <end position="165"/>
    </location>
</feature>
<comment type="caution">
    <text evidence="3">The sequence shown here is derived from an EMBL/GenBank/DDBJ whole genome shotgun (WGS) entry which is preliminary data.</text>
</comment>
<feature type="transmembrane region" description="Helical" evidence="2">
    <location>
        <begin position="937"/>
        <end position="956"/>
    </location>
</feature>
<feature type="compositionally biased region" description="Polar residues" evidence="1">
    <location>
        <begin position="70"/>
        <end position="86"/>
    </location>
</feature>
<dbReference type="Proteomes" id="UP001408356">
    <property type="component" value="Unassembled WGS sequence"/>
</dbReference>
<feature type="region of interest" description="Disordered" evidence="1">
    <location>
        <begin position="397"/>
        <end position="416"/>
    </location>
</feature>
<evidence type="ECO:0000313" key="3">
    <source>
        <dbReference type="EMBL" id="KAK9425766.1"/>
    </source>
</evidence>
<feature type="region of interest" description="Disordered" evidence="1">
    <location>
        <begin position="860"/>
        <end position="883"/>
    </location>
</feature>
<keyword evidence="2" id="KW-0812">Transmembrane</keyword>
<keyword evidence="2" id="KW-0472">Membrane</keyword>